<keyword evidence="4 10" id="KW-0812">Transmembrane</keyword>
<feature type="transmembrane region" description="Helical" evidence="10">
    <location>
        <begin position="68"/>
        <end position="93"/>
    </location>
</feature>
<evidence type="ECO:0000259" key="11">
    <source>
        <dbReference type="PROSITE" id="PS50893"/>
    </source>
</evidence>
<dbReference type="PANTHER" id="PTHR24223">
    <property type="entry name" value="ATP-BINDING CASSETTE SUB-FAMILY C"/>
    <property type="match status" value="1"/>
</dbReference>
<dbReference type="GO" id="GO:0016887">
    <property type="term" value="F:ATP hydrolysis activity"/>
    <property type="evidence" value="ECO:0007669"/>
    <property type="project" value="InterPro"/>
</dbReference>
<dbReference type="GO" id="GO:0140359">
    <property type="term" value="F:ABC-type transporter activity"/>
    <property type="evidence" value="ECO:0007669"/>
    <property type="project" value="InterPro"/>
</dbReference>
<feature type="domain" description="ABC transporter" evidence="11">
    <location>
        <begin position="602"/>
        <end position="850"/>
    </location>
</feature>
<dbReference type="InterPro" id="IPR003439">
    <property type="entry name" value="ABC_transporter-like_ATP-bd"/>
</dbReference>
<dbReference type="PROSITE" id="PS50893">
    <property type="entry name" value="ABC_TRANSPORTER_2"/>
    <property type="match status" value="2"/>
</dbReference>
<dbReference type="Pfam" id="PF00005">
    <property type="entry name" value="ABC_tran"/>
    <property type="match status" value="2"/>
</dbReference>
<dbReference type="GeneID" id="63698993"/>
<evidence type="ECO:0000256" key="9">
    <source>
        <dbReference type="ARBA" id="ARBA00023136"/>
    </source>
</evidence>
<dbReference type="Gene3D" id="3.40.50.300">
    <property type="entry name" value="P-loop containing nucleotide triphosphate hydrolases"/>
    <property type="match status" value="2"/>
</dbReference>
<feature type="transmembrane region" description="Helical" evidence="10">
    <location>
        <begin position="535"/>
        <end position="556"/>
    </location>
</feature>
<evidence type="ECO:0000256" key="8">
    <source>
        <dbReference type="ARBA" id="ARBA00022989"/>
    </source>
</evidence>
<dbReference type="PROSITE" id="PS00211">
    <property type="entry name" value="ABC_TRANSPORTER_1"/>
    <property type="match status" value="1"/>
</dbReference>
<dbReference type="EMBL" id="KK088415">
    <property type="protein sequence ID" value="EYE97597.1"/>
    <property type="molecule type" value="Genomic_DNA"/>
</dbReference>
<dbReference type="FunFam" id="1.20.1560.10:FF:000013">
    <property type="entry name" value="ABC transporter C family member 2"/>
    <property type="match status" value="1"/>
</dbReference>
<keyword evidence="5" id="KW-0677">Repeat</keyword>
<keyword evidence="6" id="KW-0547">Nucleotide-binding</keyword>
<dbReference type="InterPro" id="IPR036640">
    <property type="entry name" value="ABC1_TM_sf"/>
</dbReference>
<feature type="transmembrane region" description="Helical" evidence="10">
    <location>
        <begin position="315"/>
        <end position="339"/>
    </location>
</feature>
<comment type="subcellular location">
    <subcellularLocation>
        <location evidence="1">Membrane</location>
        <topology evidence="1">Multi-pass membrane protein</topology>
    </subcellularLocation>
</comment>
<proteinExistence type="inferred from homology"/>
<dbReference type="Gene3D" id="1.20.1560.10">
    <property type="entry name" value="ABC transporter type 1, transmembrane domain"/>
    <property type="match status" value="2"/>
</dbReference>
<dbReference type="HOGENOM" id="CLU_000604_27_6_1"/>
<organism evidence="13 14">
    <name type="scientific">Aspergillus ruber (strain CBS 135680)</name>
    <dbReference type="NCBI Taxonomy" id="1388766"/>
    <lineage>
        <taxon>Eukaryota</taxon>
        <taxon>Fungi</taxon>
        <taxon>Dikarya</taxon>
        <taxon>Ascomycota</taxon>
        <taxon>Pezizomycotina</taxon>
        <taxon>Eurotiomycetes</taxon>
        <taxon>Eurotiomycetidae</taxon>
        <taxon>Eurotiales</taxon>
        <taxon>Aspergillaceae</taxon>
        <taxon>Aspergillus</taxon>
        <taxon>Aspergillus subgen. Aspergillus</taxon>
    </lineage>
</organism>
<feature type="transmembrane region" description="Helical" evidence="10">
    <location>
        <begin position="511"/>
        <end position="529"/>
    </location>
</feature>
<name>A0A017SL05_ASPRC</name>
<dbReference type="PROSITE" id="PS50929">
    <property type="entry name" value="ABC_TM1F"/>
    <property type="match status" value="2"/>
</dbReference>
<dbReference type="InterPro" id="IPR017871">
    <property type="entry name" value="ABC_transporter-like_CS"/>
</dbReference>
<evidence type="ECO:0000256" key="5">
    <source>
        <dbReference type="ARBA" id="ARBA00022737"/>
    </source>
</evidence>
<feature type="transmembrane region" description="Helical" evidence="10">
    <location>
        <begin position="937"/>
        <end position="961"/>
    </location>
</feature>
<accession>A0A017SL05</accession>
<comment type="similarity">
    <text evidence="2">Belongs to the ABC transporter superfamily. ABCC family. Conjugate transporter (TC 3.A.1.208) subfamily.</text>
</comment>
<evidence type="ECO:0000256" key="10">
    <source>
        <dbReference type="SAM" id="Phobius"/>
    </source>
</evidence>
<feature type="transmembrane region" description="Helical" evidence="10">
    <location>
        <begin position="405"/>
        <end position="426"/>
    </location>
</feature>
<keyword evidence="7" id="KW-0067">ATP-binding</keyword>
<dbReference type="OrthoDB" id="6500128at2759"/>
<feature type="transmembrane region" description="Helical" evidence="10">
    <location>
        <begin position="1128"/>
        <end position="1148"/>
    </location>
</feature>
<reference evidence="14" key="1">
    <citation type="journal article" date="2014" name="Nat. Commun.">
        <title>Genomic adaptations of the halophilic Dead Sea filamentous fungus Eurotium rubrum.</title>
        <authorList>
            <person name="Kis-Papo T."/>
            <person name="Weig A.R."/>
            <person name="Riley R."/>
            <person name="Persoh D."/>
            <person name="Salamov A."/>
            <person name="Sun H."/>
            <person name="Lipzen A."/>
            <person name="Wasser S.P."/>
            <person name="Rambold G."/>
            <person name="Grigoriev I.V."/>
            <person name="Nevo E."/>
        </authorList>
    </citation>
    <scope>NUCLEOTIDE SEQUENCE [LARGE SCALE GENOMIC DNA]</scope>
    <source>
        <strain evidence="14">CBS 135680</strain>
    </source>
</reference>
<dbReference type="InterPro" id="IPR011527">
    <property type="entry name" value="ABC1_TM_dom"/>
</dbReference>
<dbReference type="GO" id="GO:0016020">
    <property type="term" value="C:membrane"/>
    <property type="evidence" value="ECO:0007669"/>
    <property type="project" value="UniProtKB-SubCell"/>
</dbReference>
<feature type="transmembrane region" description="Helical" evidence="10">
    <location>
        <begin position="99"/>
        <end position="121"/>
    </location>
</feature>
<dbReference type="STRING" id="1388766.A0A017SL05"/>
<feature type="domain" description="ABC transporter" evidence="11">
    <location>
        <begin position="1214"/>
        <end position="1486"/>
    </location>
</feature>
<dbReference type="SUPFAM" id="SSF90123">
    <property type="entry name" value="ABC transporter transmembrane region"/>
    <property type="match status" value="2"/>
</dbReference>
<dbReference type="CDD" id="cd18596">
    <property type="entry name" value="ABC_6TM_VMR1_D1_like"/>
    <property type="match status" value="1"/>
</dbReference>
<evidence type="ECO:0000256" key="7">
    <source>
        <dbReference type="ARBA" id="ARBA00022840"/>
    </source>
</evidence>
<feature type="transmembrane region" description="Helical" evidence="10">
    <location>
        <begin position="432"/>
        <end position="450"/>
    </location>
</feature>
<feature type="transmembrane region" description="Helical" evidence="10">
    <location>
        <begin position="162"/>
        <end position="184"/>
    </location>
</feature>
<feature type="transmembrane region" description="Helical" evidence="10">
    <location>
        <begin position="133"/>
        <end position="156"/>
    </location>
</feature>
<dbReference type="PANTHER" id="PTHR24223:SF456">
    <property type="entry name" value="MULTIDRUG RESISTANCE-ASSOCIATED PROTEIN LETHAL(2)03659"/>
    <property type="match status" value="1"/>
</dbReference>
<dbReference type="GO" id="GO:0005524">
    <property type="term" value="F:ATP binding"/>
    <property type="evidence" value="ECO:0007669"/>
    <property type="project" value="UniProtKB-KW"/>
</dbReference>
<dbReference type="CDD" id="cd03244">
    <property type="entry name" value="ABCC_MRP_domain2"/>
    <property type="match status" value="1"/>
</dbReference>
<dbReference type="SMART" id="SM00382">
    <property type="entry name" value="AAA"/>
    <property type="match status" value="2"/>
</dbReference>
<feature type="transmembrane region" description="Helical" evidence="10">
    <location>
        <begin position="1026"/>
        <end position="1054"/>
    </location>
</feature>
<feature type="transmembrane region" description="Helical" evidence="10">
    <location>
        <begin position="275"/>
        <end position="295"/>
    </location>
</feature>
<dbReference type="RefSeq" id="XP_040641285.1">
    <property type="nucleotide sequence ID" value="XM_040783869.1"/>
</dbReference>
<evidence type="ECO:0000256" key="6">
    <source>
        <dbReference type="ARBA" id="ARBA00022741"/>
    </source>
</evidence>
<dbReference type="CDD" id="cd18604">
    <property type="entry name" value="ABC_6TM_VMR1_D2_like"/>
    <property type="match status" value="1"/>
</dbReference>
<evidence type="ECO:0000313" key="14">
    <source>
        <dbReference type="Proteomes" id="UP000019804"/>
    </source>
</evidence>
<dbReference type="Pfam" id="PF00664">
    <property type="entry name" value="ABC_membrane"/>
    <property type="match status" value="2"/>
</dbReference>
<protein>
    <submittedName>
        <fullName evidence="13">Putative ABC bile acid transporter</fullName>
    </submittedName>
</protein>
<keyword evidence="14" id="KW-1185">Reference proteome</keyword>
<keyword evidence="9 10" id="KW-0472">Membrane</keyword>
<dbReference type="InterPro" id="IPR003593">
    <property type="entry name" value="AAA+_ATPase"/>
</dbReference>
<evidence type="ECO:0000256" key="3">
    <source>
        <dbReference type="ARBA" id="ARBA00022448"/>
    </source>
</evidence>
<dbReference type="InterPro" id="IPR050173">
    <property type="entry name" value="ABC_transporter_C-like"/>
</dbReference>
<evidence type="ECO:0000256" key="2">
    <source>
        <dbReference type="ARBA" id="ARBA00009726"/>
    </source>
</evidence>
<feature type="transmembrane region" description="Helical" evidence="10">
    <location>
        <begin position="896"/>
        <end position="917"/>
    </location>
</feature>
<evidence type="ECO:0000256" key="1">
    <source>
        <dbReference type="ARBA" id="ARBA00004141"/>
    </source>
</evidence>
<evidence type="ECO:0000259" key="12">
    <source>
        <dbReference type="PROSITE" id="PS50929"/>
    </source>
</evidence>
<gene>
    <name evidence="13" type="ORF">EURHEDRAFT_450200</name>
</gene>
<feature type="domain" description="ABC transmembrane type-1" evidence="12">
    <location>
        <begin position="280"/>
        <end position="575"/>
    </location>
</feature>
<keyword evidence="8 10" id="KW-1133">Transmembrane helix</keyword>
<dbReference type="SUPFAM" id="SSF52540">
    <property type="entry name" value="P-loop containing nucleoside triphosphate hydrolases"/>
    <property type="match status" value="2"/>
</dbReference>
<evidence type="ECO:0000256" key="4">
    <source>
        <dbReference type="ARBA" id="ARBA00022692"/>
    </source>
</evidence>
<dbReference type="Proteomes" id="UP000019804">
    <property type="component" value="Unassembled WGS sequence"/>
</dbReference>
<feature type="transmembrane region" description="Helical" evidence="10">
    <location>
        <begin position="1154"/>
        <end position="1172"/>
    </location>
</feature>
<keyword evidence="3" id="KW-0813">Transport</keyword>
<dbReference type="InterPro" id="IPR027417">
    <property type="entry name" value="P-loop_NTPase"/>
</dbReference>
<feature type="transmembrane region" description="Helical" evidence="10">
    <location>
        <begin position="6"/>
        <end position="27"/>
    </location>
</feature>
<sequence length="1500" mass="165385">MDYLHATSVAVCVTGLAIVFLLSIFALRHIVFWACQRASNAYRPLDHLYHDADGEATKISMQTASKPVLRHVITTCVVIGELASLVEATFTILGSRFTYIGVWLRLAAWTLVLLQCVALLVQPSCALQFSVGWRTGLSSLTILSLLCTEGYVQYLANTLNPWQITLGTTEAVACFLVGFFCLLIPRRPDVVHNGLVVDREYTTSLLGWATFSWVGTLLKESKRTSDLSIKDLPELDSNTRANTIYNSLKETMPKGTAFTSKDIWRFLFRCNSVPLIIQGALTVVLSVLSFLPQLALLDILQKLEGPQRDEKGIGLWLPVAGLGVSVLASAMLETVKYWISYNKLVVRIQQQLTLAIFDKAVRLDRSSSWSRTGQKRAEKETMDDANRPQSPTNIVSVDVKNIADFFCFFFLLYESPLRLAIASGFLIRLLGWRSLLAGFVVLLLLTAGNVHTVRKYTDKQGSVMEHRDRKLRMVNGVFQGIRQVKFSALEGKWEEAINQVRDREMRGQRAVCFWQIALISIYFVCPIMLSATCLSVYVIVYGTLSAATAFTAIAVLNAAEVSMTILPDVITTLLSASVSINRIRSYITQSERENYVITSDTVWFEDAAVAWPGCRDASGGGALKGLNLQFPRDALSIVTGPTGAGKSLLLASILGESDVLYGTVSAPVAACFDDLCSPSPSEPWVTSLAIAFVSQSPWMQTGTIRDNILFGLPLEEKRYTKVIFACALQQDFNMLTDGDLTEIGGQGATLSGGQQWRISLARALYSRAGTLLMDDIFSAVDVHTQKHMCQHALTGELARGRTCILVTHHLDLCLAYASYIVVLDQGVLKHAGPVLSAPGNQSSGYENADSQSHASHIQDTTQITADDENHKSQDLRTDIHTAGRVFIREGGKTSHWLLLGVAFFGYGGLMLARSWWVHVWTDRYQSRTDDQNGKPHLLYYLGVYIGISALTCLFGIFRTYFSLSTALRASQKLFRHLLFVLLRAPLHWHNSIPFGAVLSRFSSDFAILDTRVGDDLQATLEFTMNVMIAILAGSIVNPIMIIVATCFLGVYIWLSGEYLIASRKVKHLENEAKGPILEHIDAGINGISTIRAYGQAGLYVHQFQAKVNDHARAFWHLWLLNRWLGFRINFLGAAFSFLSAAFVVSLPGIDASTAGFAISFTIDVSLSMALSIRRYANLEQGMDSVGRVHSYSNLDIENYNGSDSSSAWPADGTLIIRDLVVRHAPHLPPVLDSVSFEVQKSERVGIVGRTGAGKSSFISALFRFLEASEGEILVDGIDISTLKIDQLRRRLALIPQQPILFQGTIRSNLDPFNEHDDNDLHAALKLCSWNQVTPRFHGASTESACRSSAETAFATDSDAVEDDTKRLLPGNSVSILGTPVSEGGQNFSQGQRQLLCLARAIITRPKILILDEATSAVDRTTDELIQRALRTVVKQNRTTLLAVAHRLSTIADFDRIVVMDAGRVVESGTPKELLQAGNGIFREMIEQDTERDALKGLILA</sequence>
<dbReference type="GO" id="GO:0005737">
    <property type="term" value="C:cytoplasm"/>
    <property type="evidence" value="ECO:0007669"/>
    <property type="project" value="UniProtKB-ARBA"/>
</dbReference>
<evidence type="ECO:0000313" key="13">
    <source>
        <dbReference type="EMBL" id="EYE97597.1"/>
    </source>
</evidence>
<dbReference type="CDD" id="cd03250">
    <property type="entry name" value="ABCC_MRP_domain1"/>
    <property type="match status" value="1"/>
</dbReference>
<feature type="domain" description="ABC transmembrane type-1" evidence="12">
    <location>
        <begin position="897"/>
        <end position="1180"/>
    </location>
</feature>